<keyword evidence="3" id="KW-0808">Transferase</keyword>
<keyword evidence="3" id="KW-0489">Methyltransferase</keyword>
<keyword evidence="1" id="KW-0175">Coiled coil</keyword>
<dbReference type="AlphaFoldDB" id="A0A379T5G1"/>
<dbReference type="PANTHER" id="PTHR38043:SF1">
    <property type="entry name" value="PROTEIN HEMX"/>
    <property type="match status" value="1"/>
</dbReference>
<evidence type="ECO:0000313" key="3">
    <source>
        <dbReference type="EMBL" id="SUG35784.1"/>
    </source>
</evidence>
<sequence>MPWAAGIGLYGWGKQQATTQTETSDALANQLTALQKAQESQKAELEGIIKKQAMQLDDANRQQATMAKQLDELQQKVATISGSDAKTWLLAQADFLVKLAGRKLWSDQDVTTAAALLKSADASLADMNDPSLITARRAITDDIASLSSVAQVDYDGIILKLNQLSNQIDNLRLADNDTDDSPMDSDSSELSSSLSEWRVNLQKKLAELYGQLYYHSPPR</sequence>
<evidence type="ECO:0000256" key="1">
    <source>
        <dbReference type="SAM" id="Coils"/>
    </source>
</evidence>
<reference evidence="3 4" key="1">
    <citation type="submission" date="2018-06" db="EMBL/GenBank/DDBJ databases">
        <authorList>
            <consortium name="Pathogen Informatics"/>
            <person name="Doyle S."/>
        </authorList>
    </citation>
    <scope>NUCLEOTIDE SEQUENCE [LARGE SCALE GENOMIC DNA]</scope>
    <source>
        <strain evidence="3 4">NCTC7304</strain>
    </source>
</reference>
<dbReference type="Proteomes" id="UP000254762">
    <property type="component" value="Unassembled WGS sequence"/>
</dbReference>
<feature type="region of interest" description="Disordered" evidence="2">
    <location>
        <begin position="173"/>
        <end position="193"/>
    </location>
</feature>
<dbReference type="GO" id="GO:0032259">
    <property type="term" value="P:methylation"/>
    <property type="evidence" value="ECO:0007669"/>
    <property type="project" value="UniProtKB-KW"/>
</dbReference>
<feature type="compositionally biased region" description="Acidic residues" evidence="2">
    <location>
        <begin position="176"/>
        <end position="187"/>
    </location>
</feature>
<feature type="coiled-coil region" evidence="1">
    <location>
        <begin position="42"/>
        <end position="76"/>
    </location>
</feature>
<evidence type="ECO:0000256" key="2">
    <source>
        <dbReference type="SAM" id="MobiDB-lite"/>
    </source>
</evidence>
<evidence type="ECO:0000313" key="4">
    <source>
        <dbReference type="Proteomes" id="UP000254762"/>
    </source>
</evidence>
<organism evidence="3 4">
    <name type="scientific">Salmonella enterica subsp. arizonae</name>
    <dbReference type="NCBI Taxonomy" id="59203"/>
    <lineage>
        <taxon>Bacteria</taxon>
        <taxon>Pseudomonadati</taxon>
        <taxon>Pseudomonadota</taxon>
        <taxon>Gammaproteobacteria</taxon>
        <taxon>Enterobacterales</taxon>
        <taxon>Enterobacteriaceae</taxon>
        <taxon>Salmonella</taxon>
    </lineage>
</organism>
<proteinExistence type="predicted"/>
<dbReference type="InterPro" id="IPR007470">
    <property type="entry name" value="HemX"/>
</dbReference>
<protein>
    <submittedName>
        <fullName evidence="3">HemX -like protein</fullName>
        <ecNumber evidence="3">2.1.1.107</ecNumber>
    </submittedName>
</protein>
<gene>
    <name evidence="3" type="primary">hemX_1</name>
    <name evidence="3" type="ORF">NCTC7304_05380</name>
</gene>
<dbReference type="GO" id="GO:0004851">
    <property type="term" value="F:uroporphyrin-III C-methyltransferase activity"/>
    <property type="evidence" value="ECO:0007669"/>
    <property type="project" value="UniProtKB-EC"/>
</dbReference>
<name>A0A379T5G1_SALER</name>
<dbReference type="EMBL" id="UGXD01000002">
    <property type="protein sequence ID" value="SUG35784.1"/>
    <property type="molecule type" value="Genomic_DNA"/>
</dbReference>
<dbReference type="EC" id="2.1.1.107" evidence="3"/>
<dbReference type="NCBIfam" id="NF008173">
    <property type="entry name" value="PRK10920.1"/>
    <property type="match status" value="1"/>
</dbReference>
<dbReference type="Pfam" id="PF04375">
    <property type="entry name" value="HemX"/>
    <property type="match status" value="1"/>
</dbReference>
<accession>A0A379T5G1</accession>
<dbReference type="PANTHER" id="PTHR38043">
    <property type="entry name" value="PROTEIN HEMX"/>
    <property type="match status" value="1"/>
</dbReference>